<proteinExistence type="predicted"/>
<protein>
    <submittedName>
        <fullName evidence="1">Uncharacterized protein</fullName>
    </submittedName>
</protein>
<organism evidence="1 2">
    <name type="scientific">Mucuna pruriens</name>
    <name type="common">Velvet bean</name>
    <name type="synonym">Dolichos pruriens</name>
    <dbReference type="NCBI Taxonomy" id="157652"/>
    <lineage>
        <taxon>Eukaryota</taxon>
        <taxon>Viridiplantae</taxon>
        <taxon>Streptophyta</taxon>
        <taxon>Embryophyta</taxon>
        <taxon>Tracheophyta</taxon>
        <taxon>Spermatophyta</taxon>
        <taxon>Magnoliopsida</taxon>
        <taxon>eudicotyledons</taxon>
        <taxon>Gunneridae</taxon>
        <taxon>Pentapetalae</taxon>
        <taxon>rosids</taxon>
        <taxon>fabids</taxon>
        <taxon>Fabales</taxon>
        <taxon>Fabaceae</taxon>
        <taxon>Papilionoideae</taxon>
        <taxon>50 kb inversion clade</taxon>
        <taxon>NPAAA clade</taxon>
        <taxon>indigoferoid/millettioid clade</taxon>
        <taxon>Phaseoleae</taxon>
        <taxon>Mucuna</taxon>
    </lineage>
</organism>
<comment type="caution">
    <text evidence="1">The sequence shown here is derived from an EMBL/GenBank/DDBJ whole genome shotgun (WGS) entry which is preliminary data.</text>
</comment>
<keyword evidence="2" id="KW-1185">Reference proteome</keyword>
<evidence type="ECO:0000313" key="2">
    <source>
        <dbReference type="Proteomes" id="UP000257109"/>
    </source>
</evidence>
<feature type="non-terminal residue" evidence="1">
    <location>
        <position position="1"/>
    </location>
</feature>
<sequence length="63" mass="7123">MEVANFTMRKTIIDQGSSVDILYMSTFRQLRPVLNALGAIVSTPYLVMKFPSSTQQIMIVRVD</sequence>
<accession>A0A371EM68</accession>
<dbReference type="Proteomes" id="UP000257109">
    <property type="component" value="Unassembled WGS sequence"/>
</dbReference>
<dbReference type="AlphaFoldDB" id="A0A371EM68"/>
<dbReference type="OrthoDB" id="1436165at2759"/>
<reference evidence="1" key="1">
    <citation type="submission" date="2018-05" db="EMBL/GenBank/DDBJ databases">
        <title>Draft genome of Mucuna pruriens seed.</title>
        <authorList>
            <person name="Nnadi N.E."/>
            <person name="Vos R."/>
            <person name="Hasami M.H."/>
            <person name="Devisetty U.K."/>
            <person name="Aguiy J.C."/>
        </authorList>
    </citation>
    <scope>NUCLEOTIDE SEQUENCE [LARGE SCALE GENOMIC DNA]</scope>
    <source>
        <strain evidence="1">JCA_2017</strain>
    </source>
</reference>
<name>A0A371EM68_MUCPR</name>
<evidence type="ECO:0000313" key="1">
    <source>
        <dbReference type="EMBL" id="RDX67152.1"/>
    </source>
</evidence>
<dbReference type="EMBL" id="QJKJ01013122">
    <property type="protein sequence ID" value="RDX67152.1"/>
    <property type="molecule type" value="Genomic_DNA"/>
</dbReference>
<gene>
    <name evidence="1" type="ORF">CR513_54016</name>
</gene>